<feature type="region of interest" description="Disordered" evidence="7">
    <location>
        <begin position="156"/>
        <end position="224"/>
    </location>
</feature>
<feature type="compositionally biased region" description="Polar residues" evidence="7">
    <location>
        <begin position="482"/>
        <end position="496"/>
    </location>
</feature>
<feature type="compositionally biased region" description="Basic and acidic residues" evidence="7">
    <location>
        <begin position="453"/>
        <end position="468"/>
    </location>
</feature>
<dbReference type="GO" id="GO:0070403">
    <property type="term" value="F:NAD+ binding"/>
    <property type="evidence" value="ECO:0007669"/>
    <property type="project" value="InterPro"/>
</dbReference>
<dbReference type="InterPro" id="IPR026590">
    <property type="entry name" value="Ssirtuin_cat_dom"/>
</dbReference>
<dbReference type="AlphaFoldDB" id="A0A8H2XZU1"/>
<dbReference type="Gene3D" id="3.30.1600.10">
    <property type="entry name" value="SIR2/SIRT2 'Small Domain"/>
    <property type="match status" value="1"/>
</dbReference>
<feature type="compositionally biased region" description="Polar residues" evidence="7">
    <location>
        <begin position="435"/>
        <end position="452"/>
    </location>
</feature>
<comment type="similarity">
    <text evidence="2">Belongs to the sirtuin family. Class I subfamily.</text>
</comment>
<dbReference type="InterPro" id="IPR026591">
    <property type="entry name" value="Sirtuin_cat_small_dom_sf"/>
</dbReference>
<evidence type="ECO:0000256" key="7">
    <source>
        <dbReference type="SAM" id="MobiDB-lite"/>
    </source>
</evidence>
<evidence type="ECO:0000256" key="1">
    <source>
        <dbReference type="ARBA" id="ARBA00004173"/>
    </source>
</evidence>
<dbReference type="EMBL" id="CAJMXA010000668">
    <property type="protein sequence ID" value="CAE6439019.1"/>
    <property type="molecule type" value="Genomic_DNA"/>
</dbReference>
<feature type="region of interest" description="Disordered" evidence="7">
    <location>
        <begin position="534"/>
        <end position="583"/>
    </location>
</feature>
<dbReference type="SUPFAM" id="SSF52467">
    <property type="entry name" value="DHS-like NAD/FAD-binding domain"/>
    <property type="match status" value="1"/>
</dbReference>
<dbReference type="GO" id="GO:0005634">
    <property type="term" value="C:nucleus"/>
    <property type="evidence" value="ECO:0007669"/>
    <property type="project" value="TreeGrafter"/>
</dbReference>
<keyword evidence="5" id="KW-0496">Mitochondrion</keyword>
<dbReference type="GO" id="GO:1990414">
    <property type="term" value="P:replication-born double-strand break repair via sister chromatid exchange"/>
    <property type="evidence" value="ECO:0007669"/>
    <property type="project" value="TreeGrafter"/>
</dbReference>
<sequence>MPLSPFTSVVSIDGTTSDAQIPSCARAVDNHASRLRDVYQAMNDARRIVILCGAGISVHAGIPDFRSPSGIFQSLKREHPKENITSGRDLFDASVFKSEETTALFYKMISHLATLSDAAQPTPFHDMLHGLDARGQLLRVYTQNIDALEERAGLSFGVPTFPSRSRKRKAETPSTHRISPARPRSSSSERSTAPSPASHPYAPSETASSSAQTSPASTPVPTPHLPRCVPLHGTLRNLYCPSCHLTLPLCTPEHLESLGLGNSLACPQCTELDGTRRLVGKRTRGVARLRPEVVLYNEPHREGEAERVGECVRRDLIGLGSGQLSRSSSGRKRRGGDDLLIVAGTSLRIPGAKRIVREFAKALHPTCADSDGDEQAHQTAVKTVYLNLEFPVPTREWDGVFDIWVQGDVQTFAIGFEKYRAEAERCSANMGGPSATPQSKPNSSSRTKQSRTPMRDARPKRSTEESTSRSKATCVAKKTKHIVSSTFKPSVSSRNQARAPHPIGMGHQLLDHTSSQIKDVPESVGRSLKIKIKRPTGAHAQDPKLQPLPPPPEIHNRSIPVEIGADQRPSGGPLSPTIPTIVA</sequence>
<dbReference type="PANTHER" id="PTHR11085:SF15">
    <property type="entry name" value="NAD-DEPENDENT HISTONE DEACETYLASE HST4"/>
    <property type="match status" value="1"/>
</dbReference>
<dbReference type="Gene3D" id="3.40.50.1220">
    <property type="entry name" value="TPP-binding domain"/>
    <property type="match status" value="2"/>
</dbReference>
<evidence type="ECO:0000256" key="6">
    <source>
        <dbReference type="PROSITE-ProRule" id="PRU00236"/>
    </source>
</evidence>
<evidence type="ECO:0000313" key="9">
    <source>
        <dbReference type="EMBL" id="CAE6439019.1"/>
    </source>
</evidence>
<protein>
    <recommendedName>
        <fullName evidence="8">Deacetylase sirtuin-type domain-containing protein</fullName>
    </recommendedName>
</protein>
<dbReference type="Proteomes" id="UP000663853">
    <property type="component" value="Unassembled WGS sequence"/>
</dbReference>
<evidence type="ECO:0000256" key="3">
    <source>
        <dbReference type="ARBA" id="ARBA00022679"/>
    </source>
</evidence>
<dbReference type="InterPro" id="IPR050134">
    <property type="entry name" value="NAD-dep_sirtuin_deacylases"/>
</dbReference>
<comment type="caution">
    <text evidence="9">The sequence shown here is derived from an EMBL/GenBank/DDBJ whole genome shotgun (WGS) entry which is preliminary data.</text>
</comment>
<keyword evidence="3" id="KW-0808">Transferase</keyword>
<keyword evidence="4" id="KW-0520">NAD</keyword>
<dbReference type="GO" id="GO:0017136">
    <property type="term" value="F:histone deacetylase activity, NAD-dependent"/>
    <property type="evidence" value="ECO:0007669"/>
    <property type="project" value="TreeGrafter"/>
</dbReference>
<dbReference type="PANTHER" id="PTHR11085">
    <property type="entry name" value="NAD-DEPENDENT PROTEIN DEACYLASE SIRTUIN-5, MITOCHONDRIAL-RELATED"/>
    <property type="match status" value="1"/>
</dbReference>
<feature type="region of interest" description="Disordered" evidence="7">
    <location>
        <begin position="427"/>
        <end position="498"/>
    </location>
</feature>
<dbReference type="GO" id="GO:0000122">
    <property type="term" value="P:negative regulation of transcription by RNA polymerase II"/>
    <property type="evidence" value="ECO:0007669"/>
    <property type="project" value="TreeGrafter"/>
</dbReference>
<comment type="caution">
    <text evidence="6">Lacks conserved residue(s) required for the propagation of feature annotation.</text>
</comment>
<name>A0A8H2XZU1_9AGAM</name>
<dbReference type="GO" id="GO:0006282">
    <property type="term" value="P:regulation of DNA repair"/>
    <property type="evidence" value="ECO:0007669"/>
    <property type="project" value="TreeGrafter"/>
</dbReference>
<evidence type="ECO:0000313" key="10">
    <source>
        <dbReference type="Proteomes" id="UP000663853"/>
    </source>
</evidence>
<comment type="subcellular location">
    <subcellularLocation>
        <location evidence="1">Mitochondrion</location>
    </subcellularLocation>
</comment>
<evidence type="ECO:0000256" key="4">
    <source>
        <dbReference type="ARBA" id="ARBA00023027"/>
    </source>
</evidence>
<dbReference type="Pfam" id="PF02146">
    <property type="entry name" value="SIR2"/>
    <property type="match status" value="1"/>
</dbReference>
<evidence type="ECO:0000259" key="8">
    <source>
        <dbReference type="PROSITE" id="PS50305"/>
    </source>
</evidence>
<dbReference type="GO" id="GO:0005739">
    <property type="term" value="C:mitochondrion"/>
    <property type="evidence" value="ECO:0007669"/>
    <property type="project" value="UniProtKB-SubCell"/>
</dbReference>
<feature type="domain" description="Deacetylase sirtuin-type" evidence="8">
    <location>
        <begin position="28"/>
        <end position="429"/>
    </location>
</feature>
<evidence type="ECO:0000256" key="2">
    <source>
        <dbReference type="ARBA" id="ARBA00006924"/>
    </source>
</evidence>
<feature type="compositionally biased region" description="Low complexity" evidence="7">
    <location>
        <begin position="180"/>
        <end position="217"/>
    </location>
</feature>
<evidence type="ECO:0000256" key="5">
    <source>
        <dbReference type="ARBA" id="ARBA00023128"/>
    </source>
</evidence>
<dbReference type="InterPro" id="IPR029035">
    <property type="entry name" value="DHS-like_NAD/FAD-binding_dom"/>
</dbReference>
<dbReference type="GO" id="GO:0031934">
    <property type="term" value="C:mating-type region heterochromatin"/>
    <property type="evidence" value="ECO:0007669"/>
    <property type="project" value="TreeGrafter"/>
</dbReference>
<dbReference type="InterPro" id="IPR003000">
    <property type="entry name" value="Sirtuin"/>
</dbReference>
<dbReference type="GO" id="GO:0031508">
    <property type="term" value="P:pericentric heterochromatin formation"/>
    <property type="evidence" value="ECO:0007669"/>
    <property type="project" value="TreeGrafter"/>
</dbReference>
<gene>
    <name evidence="9" type="ORF">RDB_LOCUS34067</name>
</gene>
<proteinExistence type="inferred from homology"/>
<accession>A0A8H2XZU1</accession>
<organism evidence="9 10">
    <name type="scientific">Rhizoctonia solani</name>
    <dbReference type="NCBI Taxonomy" id="456999"/>
    <lineage>
        <taxon>Eukaryota</taxon>
        <taxon>Fungi</taxon>
        <taxon>Dikarya</taxon>
        <taxon>Basidiomycota</taxon>
        <taxon>Agaricomycotina</taxon>
        <taxon>Agaricomycetes</taxon>
        <taxon>Cantharellales</taxon>
        <taxon>Ceratobasidiaceae</taxon>
        <taxon>Rhizoctonia</taxon>
    </lineage>
</organism>
<dbReference type="PROSITE" id="PS50305">
    <property type="entry name" value="SIRTUIN"/>
    <property type="match status" value="1"/>
</dbReference>
<reference evidence="9" key="1">
    <citation type="submission" date="2021-01" db="EMBL/GenBank/DDBJ databases">
        <authorList>
            <person name="Kaushik A."/>
        </authorList>
    </citation>
    <scope>NUCLEOTIDE SEQUENCE</scope>
    <source>
        <strain evidence="9">AG6-10EEA</strain>
    </source>
</reference>